<dbReference type="InterPro" id="IPR037069">
    <property type="entry name" value="AcylCoA_DH/ox_N_sf"/>
</dbReference>
<dbReference type="InterPro" id="IPR009100">
    <property type="entry name" value="AcylCoA_DH/oxidase_NM_dom_sf"/>
</dbReference>
<reference evidence="3" key="1">
    <citation type="submission" date="2022-01" db="EMBL/GenBank/DDBJ databases">
        <title>Draft Genome Sequences of Seven Type Strains of the Genus Streptomyces.</title>
        <authorList>
            <person name="Aziz S."/>
            <person name="Coretto E."/>
            <person name="Chronakova A."/>
            <person name="Sproer C."/>
            <person name="Huber K."/>
            <person name="Nouioui I."/>
            <person name="Gross H."/>
        </authorList>
    </citation>
    <scope>NUCLEOTIDE SEQUENCE</scope>
    <source>
        <strain evidence="3">DSM 103493</strain>
    </source>
</reference>
<dbReference type="GO" id="GO:0016627">
    <property type="term" value="F:oxidoreductase activity, acting on the CH-CH group of donors"/>
    <property type="evidence" value="ECO:0007669"/>
    <property type="project" value="InterPro"/>
</dbReference>
<evidence type="ECO:0000313" key="3">
    <source>
        <dbReference type="EMBL" id="MCF1592567.1"/>
    </source>
</evidence>
<keyword evidence="4" id="KW-1185">Reference proteome</keyword>
<evidence type="ECO:0000259" key="2">
    <source>
        <dbReference type="Pfam" id="PF08028"/>
    </source>
</evidence>
<dbReference type="InterPro" id="IPR013107">
    <property type="entry name" value="Acyl-CoA_DH_C"/>
</dbReference>
<dbReference type="EMBL" id="JAKEIP010000006">
    <property type="protein sequence ID" value="MCF1592567.1"/>
    <property type="molecule type" value="Genomic_DNA"/>
</dbReference>
<dbReference type="Gene3D" id="2.40.110.10">
    <property type="entry name" value="Butyryl-CoA Dehydrogenase, subunit A, domain 2"/>
    <property type="match status" value="1"/>
</dbReference>
<organism evidence="3 4">
    <name type="scientific">Streptomyces muensis</name>
    <dbReference type="NCBI Taxonomy" id="1077944"/>
    <lineage>
        <taxon>Bacteria</taxon>
        <taxon>Bacillati</taxon>
        <taxon>Actinomycetota</taxon>
        <taxon>Actinomycetes</taxon>
        <taxon>Kitasatosporales</taxon>
        <taxon>Streptomycetaceae</taxon>
        <taxon>Streptomyces</taxon>
    </lineage>
</organism>
<dbReference type="SUPFAM" id="SSF56645">
    <property type="entry name" value="Acyl-CoA dehydrogenase NM domain-like"/>
    <property type="match status" value="1"/>
</dbReference>
<accession>A0A9X1PS83</accession>
<dbReference type="Proteomes" id="UP001139384">
    <property type="component" value="Unassembled WGS sequence"/>
</dbReference>
<evidence type="ECO:0000313" key="4">
    <source>
        <dbReference type="Proteomes" id="UP001139384"/>
    </source>
</evidence>
<gene>
    <name evidence="3" type="ORF">L0P92_03150</name>
</gene>
<dbReference type="GO" id="GO:0050660">
    <property type="term" value="F:flavin adenine dinucleotide binding"/>
    <property type="evidence" value="ECO:0007669"/>
    <property type="project" value="InterPro"/>
</dbReference>
<name>A0A9X1PS83_STRM4</name>
<dbReference type="Gene3D" id="1.20.140.10">
    <property type="entry name" value="Butyryl-CoA Dehydrogenase, subunit A, domain 3"/>
    <property type="match status" value="1"/>
</dbReference>
<feature type="domain" description="Acyl-CoA dehydrogenase C-terminal" evidence="2">
    <location>
        <begin position="242"/>
        <end position="366"/>
    </location>
</feature>
<dbReference type="Pfam" id="PF08028">
    <property type="entry name" value="Acyl-CoA_dh_2"/>
    <property type="match status" value="1"/>
</dbReference>
<dbReference type="Gene3D" id="1.10.540.10">
    <property type="entry name" value="Acyl-CoA dehydrogenase/oxidase, N-terminal domain"/>
    <property type="match status" value="1"/>
</dbReference>
<keyword evidence="1" id="KW-0560">Oxidoreductase</keyword>
<dbReference type="PIRSF" id="PIRSF016578">
    <property type="entry name" value="HsaA"/>
    <property type="match status" value="1"/>
</dbReference>
<evidence type="ECO:0000256" key="1">
    <source>
        <dbReference type="ARBA" id="ARBA00023002"/>
    </source>
</evidence>
<sequence>MTEVLTKAAGVGPSHDELVDRAVRWRPTLIERSARAEELRRIPPENVAELKEKQFHLAGQPIRFGGLSASLDTAAQVAREVGRGCPSTAWMTGQWPGHQFLVGMMGLEFQQEYWGPGPDTLSSTASAVMRMNARPDGDGARITDSAIKFSSGIDYAEWVIVTIPLGVCLVPRSDFRIVDDWYVMGLRGTGSKSLVIDDAWVPPHRILPGADFRAGGSPGAKLYPEVPLYQVPPNLVANLLLLAPMIGMGQGLLDIFEERVKSRVDLHSGQKAFQREVTQLKFAESSFEIDTAAKVLVDCFAELCERGREDREMTLEERVRLRRDMTQAAKFVLQAGERLLTAGDASGMYDSNRWQRWGRDLKMAGLQASLTPDEIAISWSRVRWGLEPTSRRI</sequence>
<proteinExistence type="predicted"/>
<protein>
    <recommendedName>
        <fullName evidence="2">Acyl-CoA dehydrogenase C-terminal domain-containing protein</fullName>
    </recommendedName>
</protein>
<dbReference type="RefSeq" id="WP_234760877.1">
    <property type="nucleotide sequence ID" value="NZ_JAKEIP010000006.1"/>
</dbReference>
<dbReference type="InterPro" id="IPR046373">
    <property type="entry name" value="Acyl-CoA_Oxase/DH_mid-dom_sf"/>
</dbReference>
<comment type="caution">
    <text evidence="3">The sequence shown here is derived from an EMBL/GenBank/DDBJ whole genome shotgun (WGS) entry which is preliminary data.</text>
</comment>
<dbReference type="AlphaFoldDB" id="A0A9X1PS83"/>